<evidence type="ECO:0000256" key="10">
    <source>
        <dbReference type="ARBA" id="ARBA00023136"/>
    </source>
</evidence>
<evidence type="ECO:0000256" key="1">
    <source>
        <dbReference type="ARBA" id="ARBA00004651"/>
    </source>
</evidence>
<name>N2ABS8_9FIRM</name>
<gene>
    <name evidence="16" type="ORF">C823_02866</name>
</gene>
<evidence type="ECO:0000259" key="13">
    <source>
        <dbReference type="PROSITE" id="PS51093"/>
    </source>
</evidence>
<dbReference type="InterPro" id="IPR050558">
    <property type="entry name" value="PTS_Sugar-Specific_Components"/>
</dbReference>
<dbReference type="PROSITE" id="PS00371">
    <property type="entry name" value="PTS_EIIA_TYPE_1_HIS"/>
    <property type="match status" value="1"/>
</dbReference>
<dbReference type="InterPro" id="IPR011055">
    <property type="entry name" value="Dup_hybrid_motif"/>
</dbReference>
<dbReference type="GO" id="GO:0090589">
    <property type="term" value="F:protein-phosphocysteine-trehalose phosphotransferase system transporter activity"/>
    <property type="evidence" value="ECO:0007669"/>
    <property type="project" value="TreeGrafter"/>
</dbReference>
<evidence type="ECO:0000313" key="17">
    <source>
        <dbReference type="Proteomes" id="UP000012589"/>
    </source>
</evidence>
<dbReference type="Pfam" id="PF02378">
    <property type="entry name" value="PTS_EIIC"/>
    <property type="match status" value="1"/>
</dbReference>
<feature type="transmembrane region" description="Helical" evidence="12">
    <location>
        <begin position="176"/>
        <end position="202"/>
    </location>
</feature>
<dbReference type="PANTHER" id="PTHR30175:SF1">
    <property type="entry name" value="PTS SYSTEM ARBUTIN-, CELLOBIOSE-, AND SALICIN-SPECIFIC EIIBC COMPONENT-RELATED"/>
    <property type="match status" value="1"/>
</dbReference>
<evidence type="ECO:0000313" key="16">
    <source>
        <dbReference type="EMBL" id="EMZ25471.1"/>
    </source>
</evidence>
<keyword evidence="9 12" id="KW-1133">Transmembrane helix</keyword>
<evidence type="ECO:0000256" key="6">
    <source>
        <dbReference type="ARBA" id="ARBA00022683"/>
    </source>
</evidence>
<evidence type="ECO:0000259" key="15">
    <source>
        <dbReference type="PROSITE" id="PS51103"/>
    </source>
</evidence>
<dbReference type="InterPro" id="IPR036878">
    <property type="entry name" value="Glu_permease_IIB"/>
</dbReference>
<dbReference type="eggNOG" id="COG1264">
    <property type="taxonomic scope" value="Bacteria"/>
</dbReference>
<dbReference type="PROSITE" id="PS51098">
    <property type="entry name" value="PTS_EIIB_TYPE_1"/>
    <property type="match status" value="1"/>
</dbReference>
<dbReference type="OrthoDB" id="92465at2"/>
<dbReference type="InterPro" id="IPR013013">
    <property type="entry name" value="PTS_EIIC_1"/>
</dbReference>
<evidence type="ECO:0000256" key="2">
    <source>
        <dbReference type="ARBA" id="ARBA00022448"/>
    </source>
</evidence>
<dbReference type="InterPro" id="IPR018113">
    <property type="entry name" value="PTrfase_EIIB_Cys"/>
</dbReference>
<dbReference type="PROSITE" id="PS51103">
    <property type="entry name" value="PTS_EIIC_TYPE_1"/>
    <property type="match status" value="1"/>
</dbReference>
<evidence type="ECO:0000256" key="7">
    <source>
        <dbReference type="ARBA" id="ARBA00022692"/>
    </source>
</evidence>
<feature type="domain" description="PTS EIIC type-1" evidence="15">
    <location>
        <begin position="105"/>
        <end position="457"/>
    </location>
</feature>
<feature type="transmembrane region" description="Helical" evidence="12">
    <location>
        <begin position="208"/>
        <end position="226"/>
    </location>
</feature>
<accession>N2ABS8</accession>
<evidence type="ECO:0000256" key="3">
    <source>
        <dbReference type="ARBA" id="ARBA00022475"/>
    </source>
</evidence>
<dbReference type="NCBIfam" id="TIGR00830">
    <property type="entry name" value="PTBA"/>
    <property type="match status" value="1"/>
</dbReference>
<feature type="transmembrane region" description="Helical" evidence="12">
    <location>
        <begin position="114"/>
        <end position="134"/>
    </location>
</feature>
<dbReference type="Proteomes" id="UP000012589">
    <property type="component" value="Unassembled WGS sequence"/>
</dbReference>
<dbReference type="Pfam" id="PF00367">
    <property type="entry name" value="PTS_EIIB"/>
    <property type="match status" value="1"/>
</dbReference>
<evidence type="ECO:0000256" key="9">
    <source>
        <dbReference type="ARBA" id="ARBA00022989"/>
    </source>
</evidence>
<sequence>MAKDYAGIAKTVLRLVGGEENVAHLEHCSTRLRFTVANAGKVDKDGLKATKGVMGVIANGNQCQVVIGNDVIEVYDEVMKLGKFNGGNVEMQAGGKRDIGATVLDFMVGVFQPLVPAIAGAGILKAMLSLLTLMKLMSATDAWYTVLYNAADAALYFLPVMVAVTMSTKLNCNRLVAVASAGAMILPGMTTAVGEGLTLFGFTVQNIAYTYQVFPAILTVALLYFVEKGVTKISPKPIRVFFVPMVCFVVVVPMAMLVLGPLGYNVGKVLTTVILFAYDKLGWLAVGLLAAILPFMISMGMHKALVPYAVTSISEMGEELLYMPASLAHNISEGGACFAVALKSKDEQLRSAAISAGISAVFGITEPALYGVTIQRKRALYGVVAGSFVGGLTVGLTGLKAFVAMGPGLAGMAMFVDVNNAKNIVWAFVGFGVSLLVSFAVTFLIYKEDEPAGKAENAQVPDMQEATLQGLTSADSVVASPLQGTLIDLSQVHDEVFSDGILGDGMAVVPETGELFAPVDAVIDTVFDTKHVISMVADNGAELLIHVGMDTVKLDGRFFEPHVKNGEKVKAGQLLMKFDLAEIKKEGYEMATPIVVTNSDEYVIKKAANGKVKTGSPIFGLKRKEESE</sequence>
<dbReference type="GO" id="GO:0016301">
    <property type="term" value="F:kinase activity"/>
    <property type="evidence" value="ECO:0007669"/>
    <property type="project" value="UniProtKB-KW"/>
</dbReference>
<feature type="transmembrane region" description="Helical" evidence="12">
    <location>
        <begin position="281"/>
        <end position="299"/>
    </location>
</feature>
<keyword evidence="2" id="KW-0813">Transport</keyword>
<dbReference type="Pfam" id="PF00358">
    <property type="entry name" value="PTS_EIIA_1"/>
    <property type="match status" value="1"/>
</dbReference>
<dbReference type="Gene3D" id="2.70.70.10">
    <property type="entry name" value="Glucose Permease (Domain IIA)"/>
    <property type="match status" value="1"/>
</dbReference>
<dbReference type="eggNOG" id="COG1263">
    <property type="taxonomic scope" value="Bacteria"/>
</dbReference>
<keyword evidence="10 12" id="KW-0472">Membrane</keyword>
<evidence type="ECO:0000259" key="14">
    <source>
        <dbReference type="PROSITE" id="PS51098"/>
    </source>
</evidence>
<keyword evidence="6" id="KW-0598">Phosphotransferase system</keyword>
<dbReference type="GO" id="GO:0008982">
    <property type="term" value="F:protein-N(PI)-phosphohistidine-sugar phosphotransferase activity"/>
    <property type="evidence" value="ECO:0007669"/>
    <property type="project" value="InterPro"/>
</dbReference>
<dbReference type="AlphaFoldDB" id="N2ABS8"/>
<keyword evidence="3" id="KW-1003">Cell membrane</keyword>
<evidence type="ECO:0000256" key="5">
    <source>
        <dbReference type="ARBA" id="ARBA00022679"/>
    </source>
</evidence>
<dbReference type="FunFam" id="2.70.70.10:FF:000001">
    <property type="entry name" value="PTS system glucose-specific IIA component"/>
    <property type="match status" value="1"/>
</dbReference>
<comment type="caution">
    <text evidence="16">The sequence shown here is derived from an EMBL/GenBank/DDBJ whole genome shotgun (WGS) entry which is preliminary data.</text>
</comment>
<dbReference type="InterPro" id="IPR011297">
    <property type="entry name" value="PTS_IIABC_b_glu"/>
</dbReference>
<proteinExistence type="predicted"/>
<dbReference type="CDD" id="cd00212">
    <property type="entry name" value="PTS_IIB_glc"/>
    <property type="match status" value="1"/>
</dbReference>
<dbReference type="FunFam" id="3.30.1360.60:FF:000001">
    <property type="entry name" value="PTS system glucose-specific IIBC component PtsG"/>
    <property type="match status" value="1"/>
</dbReference>
<dbReference type="GO" id="GO:0015771">
    <property type="term" value="P:trehalose transport"/>
    <property type="evidence" value="ECO:0007669"/>
    <property type="project" value="TreeGrafter"/>
</dbReference>
<keyword evidence="17" id="KW-1185">Reference proteome</keyword>
<feature type="domain" description="PTS EIIB type-1" evidence="14">
    <location>
        <begin position="6"/>
        <end position="88"/>
    </location>
</feature>
<keyword evidence="7 12" id="KW-0812">Transmembrane</keyword>
<dbReference type="PROSITE" id="PS51093">
    <property type="entry name" value="PTS_EIIA_TYPE_1"/>
    <property type="match status" value="1"/>
</dbReference>
<dbReference type="NCBIfam" id="TIGR01995">
    <property type="entry name" value="PTS-II-ABC-beta"/>
    <property type="match status" value="1"/>
</dbReference>
<feature type="transmembrane region" description="Helical" evidence="12">
    <location>
        <begin position="238"/>
        <end position="261"/>
    </location>
</feature>
<evidence type="ECO:0000256" key="12">
    <source>
        <dbReference type="SAM" id="Phobius"/>
    </source>
</evidence>
<dbReference type="InterPro" id="IPR001127">
    <property type="entry name" value="PTS_EIIA_1_perm"/>
</dbReference>
<dbReference type="PATRIC" id="fig|1235802.3.peg.3029"/>
<comment type="subcellular location">
    <subcellularLocation>
        <location evidence="1">Cell membrane</location>
        <topology evidence="1">Multi-pass membrane protein</topology>
    </subcellularLocation>
</comment>
<feature type="transmembrane region" description="Helical" evidence="12">
    <location>
        <begin position="424"/>
        <end position="446"/>
    </location>
</feature>
<keyword evidence="8" id="KW-0418">Kinase</keyword>
<evidence type="ECO:0000256" key="8">
    <source>
        <dbReference type="ARBA" id="ARBA00022777"/>
    </source>
</evidence>
<evidence type="ECO:0000256" key="11">
    <source>
        <dbReference type="PROSITE-ProRule" id="PRU00421"/>
    </source>
</evidence>
<dbReference type="HOGENOM" id="CLU_012312_2_3_9"/>
<reference evidence="16 17" key="1">
    <citation type="journal article" date="2014" name="Genome Announc.">
        <title>Draft genome sequences of the altered schaedler flora, a defined bacterial community from gnotobiotic mice.</title>
        <authorList>
            <person name="Wannemuehler M.J."/>
            <person name="Overstreet A.M."/>
            <person name="Ward D.V."/>
            <person name="Phillips G.J."/>
        </authorList>
    </citation>
    <scope>NUCLEOTIDE SEQUENCE [LARGE SCALE GENOMIC DNA]</scope>
    <source>
        <strain evidence="16 17">ASF492</strain>
    </source>
</reference>
<dbReference type="STRING" id="1235802.C823_02866"/>
<dbReference type="SUPFAM" id="SSF51261">
    <property type="entry name" value="Duplicated hybrid motif"/>
    <property type="match status" value="1"/>
</dbReference>
<feature type="transmembrane region" description="Helical" evidence="12">
    <location>
        <begin position="146"/>
        <end position="164"/>
    </location>
</feature>
<dbReference type="SUPFAM" id="SSF55604">
    <property type="entry name" value="Glucose permease domain IIB"/>
    <property type="match status" value="1"/>
</dbReference>
<feature type="domain" description="PTS EIIA type-1" evidence="13">
    <location>
        <begin position="494"/>
        <end position="598"/>
    </location>
</feature>
<keyword evidence="5" id="KW-0808">Transferase</keyword>
<dbReference type="eggNOG" id="COG2190">
    <property type="taxonomic scope" value="Bacteria"/>
</dbReference>
<dbReference type="Gene3D" id="3.30.1360.60">
    <property type="entry name" value="Glucose permease domain IIB"/>
    <property type="match status" value="1"/>
</dbReference>
<organism evidence="16 17">
    <name type="scientific">Eubacterium plexicaudatum ASF492</name>
    <dbReference type="NCBI Taxonomy" id="1235802"/>
    <lineage>
        <taxon>Bacteria</taxon>
        <taxon>Bacillati</taxon>
        <taxon>Bacillota</taxon>
        <taxon>Clostridia</taxon>
        <taxon>Eubacteriales</taxon>
        <taxon>Eubacteriaceae</taxon>
        <taxon>Eubacterium</taxon>
    </lineage>
</organism>
<dbReference type="InterPro" id="IPR003352">
    <property type="entry name" value="PTS_EIIC"/>
</dbReference>
<dbReference type="GO" id="GO:0009401">
    <property type="term" value="P:phosphoenolpyruvate-dependent sugar phosphotransferase system"/>
    <property type="evidence" value="ECO:0007669"/>
    <property type="project" value="UniProtKB-KW"/>
</dbReference>
<dbReference type="InterPro" id="IPR001996">
    <property type="entry name" value="PTS_IIB_1"/>
</dbReference>
<feature type="active site" description="Phosphocysteine intermediate; for EIIB activity" evidence="11">
    <location>
        <position position="28"/>
    </location>
</feature>
<dbReference type="EMBL" id="AQFT01000088">
    <property type="protein sequence ID" value="EMZ25471.1"/>
    <property type="molecule type" value="Genomic_DNA"/>
</dbReference>
<dbReference type="PROSITE" id="PS01035">
    <property type="entry name" value="PTS_EIIB_TYPE_1_CYS"/>
    <property type="match status" value="1"/>
</dbReference>
<feature type="transmembrane region" description="Helical" evidence="12">
    <location>
        <begin position="379"/>
        <end position="404"/>
    </location>
</feature>
<keyword evidence="4" id="KW-0762">Sugar transport</keyword>
<protein>
    <submittedName>
        <fullName evidence="16">PTS system, beta-glucoside-specific IIABC component</fullName>
    </submittedName>
</protein>
<dbReference type="GO" id="GO:0005886">
    <property type="term" value="C:plasma membrane"/>
    <property type="evidence" value="ECO:0007669"/>
    <property type="project" value="UniProtKB-SubCell"/>
</dbReference>
<evidence type="ECO:0000256" key="4">
    <source>
        <dbReference type="ARBA" id="ARBA00022597"/>
    </source>
</evidence>
<dbReference type="PANTHER" id="PTHR30175">
    <property type="entry name" value="PHOSPHOTRANSFERASE SYSTEM TRANSPORT PROTEIN"/>
    <property type="match status" value="1"/>
</dbReference>